<sequence length="105" mass="11893">MLGHTKKDMCQLAYKLAEINNKKHNFSHEDKSANHDYLSGFLKCHPDLALRKLEATSAVRAIEFDRTAVMKFFELKRVGEASRSTGFNRAWEVGYNGGIVLCEDA</sequence>
<proteinExistence type="predicted"/>
<protein>
    <submittedName>
        <fullName evidence="1">Uncharacterized protein</fullName>
    </submittedName>
</protein>
<dbReference type="Proteomes" id="UP001159363">
    <property type="component" value="Chromosome 1"/>
</dbReference>
<name>A0ABQ9IP09_9NEOP</name>
<evidence type="ECO:0000313" key="1">
    <source>
        <dbReference type="EMBL" id="KAJ8898428.1"/>
    </source>
</evidence>
<comment type="caution">
    <text evidence="1">The sequence shown here is derived from an EMBL/GenBank/DDBJ whole genome shotgun (WGS) entry which is preliminary data.</text>
</comment>
<keyword evidence="2" id="KW-1185">Reference proteome</keyword>
<evidence type="ECO:0000313" key="2">
    <source>
        <dbReference type="Proteomes" id="UP001159363"/>
    </source>
</evidence>
<dbReference type="EMBL" id="JARBHB010000001">
    <property type="protein sequence ID" value="KAJ8898428.1"/>
    <property type="molecule type" value="Genomic_DNA"/>
</dbReference>
<gene>
    <name evidence="1" type="ORF">PR048_003788</name>
</gene>
<organism evidence="1 2">
    <name type="scientific">Dryococelus australis</name>
    <dbReference type="NCBI Taxonomy" id="614101"/>
    <lineage>
        <taxon>Eukaryota</taxon>
        <taxon>Metazoa</taxon>
        <taxon>Ecdysozoa</taxon>
        <taxon>Arthropoda</taxon>
        <taxon>Hexapoda</taxon>
        <taxon>Insecta</taxon>
        <taxon>Pterygota</taxon>
        <taxon>Neoptera</taxon>
        <taxon>Polyneoptera</taxon>
        <taxon>Phasmatodea</taxon>
        <taxon>Verophasmatodea</taxon>
        <taxon>Anareolatae</taxon>
        <taxon>Phasmatidae</taxon>
        <taxon>Eurycanthinae</taxon>
        <taxon>Dryococelus</taxon>
    </lineage>
</organism>
<accession>A0ABQ9IP09</accession>
<reference evidence="1 2" key="1">
    <citation type="submission" date="2023-02" db="EMBL/GenBank/DDBJ databases">
        <title>LHISI_Scaffold_Assembly.</title>
        <authorList>
            <person name="Stuart O.P."/>
            <person name="Cleave R."/>
            <person name="Magrath M.J.L."/>
            <person name="Mikheyev A.S."/>
        </authorList>
    </citation>
    <scope>NUCLEOTIDE SEQUENCE [LARGE SCALE GENOMIC DNA]</scope>
    <source>
        <strain evidence="1">Daus_M_001</strain>
        <tissue evidence="1">Leg muscle</tissue>
    </source>
</reference>